<dbReference type="Proteomes" id="UP001500002">
    <property type="component" value="Unassembled WGS sequence"/>
</dbReference>
<keyword evidence="1" id="KW-0472">Membrane</keyword>
<keyword evidence="3" id="KW-1185">Reference proteome</keyword>
<reference evidence="2 3" key="1">
    <citation type="journal article" date="2019" name="Int. J. Syst. Evol. Microbiol.">
        <title>The Global Catalogue of Microorganisms (GCM) 10K type strain sequencing project: providing services to taxonomists for standard genome sequencing and annotation.</title>
        <authorList>
            <consortium name="The Broad Institute Genomics Platform"/>
            <consortium name="The Broad Institute Genome Sequencing Center for Infectious Disease"/>
            <person name="Wu L."/>
            <person name="Ma J."/>
        </authorList>
    </citation>
    <scope>NUCLEOTIDE SEQUENCE [LARGE SCALE GENOMIC DNA]</scope>
    <source>
        <strain evidence="2 3">JCM 14322</strain>
    </source>
</reference>
<keyword evidence="1" id="KW-0812">Transmembrane</keyword>
<proteinExistence type="predicted"/>
<comment type="caution">
    <text evidence="2">The sequence shown here is derived from an EMBL/GenBank/DDBJ whole genome shotgun (WGS) entry which is preliminary data.</text>
</comment>
<name>A0ABN2MCP3_9MICO</name>
<dbReference type="NCBIfam" id="TIGR00026">
    <property type="entry name" value="hi_GC_TIGR00026"/>
    <property type="match status" value="1"/>
</dbReference>
<keyword evidence="1" id="KW-1133">Transmembrane helix</keyword>
<protein>
    <submittedName>
        <fullName evidence="2">Nitroreductase family deazaflavin-dependent oxidoreductase</fullName>
    </submittedName>
</protein>
<dbReference type="Pfam" id="PF04075">
    <property type="entry name" value="F420H2_quin_red"/>
    <property type="match status" value="1"/>
</dbReference>
<dbReference type="EMBL" id="BAAANJ010000021">
    <property type="protein sequence ID" value="GAA1820244.1"/>
    <property type="molecule type" value="Genomic_DNA"/>
</dbReference>
<gene>
    <name evidence="2" type="ORF">GCM10009749_33500</name>
</gene>
<dbReference type="InterPro" id="IPR012349">
    <property type="entry name" value="Split_barrel_FMN-bd"/>
</dbReference>
<evidence type="ECO:0000256" key="1">
    <source>
        <dbReference type="SAM" id="Phobius"/>
    </source>
</evidence>
<accession>A0ABN2MCP3</accession>
<dbReference type="RefSeq" id="WP_344297691.1">
    <property type="nucleotide sequence ID" value="NZ_BAAANJ010000021.1"/>
</dbReference>
<evidence type="ECO:0000313" key="2">
    <source>
        <dbReference type="EMBL" id="GAA1820244.1"/>
    </source>
</evidence>
<organism evidence="2 3">
    <name type="scientific">Agromyces neolithicus</name>
    <dbReference type="NCBI Taxonomy" id="269420"/>
    <lineage>
        <taxon>Bacteria</taxon>
        <taxon>Bacillati</taxon>
        <taxon>Actinomycetota</taxon>
        <taxon>Actinomycetes</taxon>
        <taxon>Micrococcales</taxon>
        <taxon>Microbacteriaceae</taxon>
        <taxon>Agromyces</taxon>
    </lineage>
</organism>
<evidence type="ECO:0000313" key="3">
    <source>
        <dbReference type="Proteomes" id="UP001500002"/>
    </source>
</evidence>
<sequence length="149" mass="17097">MDLAARMLKTRWIVRLPIGIYRAGFGFVFGGRLLMLEHLGRSSKKWRQVVLEVADREDRDTVVIASGFGRHAQWYRNLEADPRCIVSVGAIQRRRARAELLGEDESRRLLGRYAARHPAAWKMLDQAIRDATGEADPYIPMVRLRLEPA</sequence>
<dbReference type="SUPFAM" id="SSF50475">
    <property type="entry name" value="FMN-binding split barrel"/>
    <property type="match status" value="1"/>
</dbReference>
<dbReference type="InterPro" id="IPR004378">
    <property type="entry name" value="F420H2_quin_Rdtase"/>
</dbReference>
<feature type="transmembrane region" description="Helical" evidence="1">
    <location>
        <begin position="12"/>
        <end position="35"/>
    </location>
</feature>
<dbReference type="Gene3D" id="2.30.110.10">
    <property type="entry name" value="Electron Transport, Fmn-binding Protein, Chain A"/>
    <property type="match status" value="1"/>
</dbReference>